<reference evidence="8" key="1">
    <citation type="submission" date="2023-04" db="EMBL/GenBank/DDBJ databases">
        <title>Candida boidinii NBRC 10035.</title>
        <authorList>
            <person name="Ichikawa N."/>
            <person name="Sato H."/>
            <person name="Tonouchi N."/>
        </authorList>
    </citation>
    <scope>NUCLEOTIDE SEQUENCE</scope>
    <source>
        <strain evidence="8">NBRC 10035</strain>
    </source>
</reference>
<dbReference type="Proteomes" id="UP001165120">
    <property type="component" value="Unassembled WGS sequence"/>
</dbReference>
<feature type="transmembrane region" description="Helical" evidence="6">
    <location>
        <begin position="385"/>
        <end position="405"/>
    </location>
</feature>
<dbReference type="PANTHER" id="PTHR48017">
    <property type="entry name" value="OS05G0424000 PROTEIN-RELATED"/>
    <property type="match status" value="1"/>
</dbReference>
<feature type="transmembrane region" description="Helical" evidence="6">
    <location>
        <begin position="472"/>
        <end position="493"/>
    </location>
</feature>
<feature type="transmembrane region" description="Helical" evidence="6">
    <location>
        <begin position="245"/>
        <end position="265"/>
    </location>
</feature>
<feature type="transmembrane region" description="Helical" evidence="6">
    <location>
        <begin position="425"/>
        <end position="444"/>
    </location>
</feature>
<keyword evidence="9" id="KW-1185">Reference proteome</keyword>
<dbReference type="GO" id="GO:0016020">
    <property type="term" value="C:membrane"/>
    <property type="evidence" value="ECO:0007669"/>
    <property type="project" value="UniProtKB-SubCell"/>
</dbReference>
<evidence type="ECO:0000256" key="1">
    <source>
        <dbReference type="ARBA" id="ARBA00004370"/>
    </source>
</evidence>
<feature type="transmembrane region" description="Helical" evidence="6">
    <location>
        <begin position="499"/>
        <end position="525"/>
    </location>
</feature>
<feature type="transmembrane region" description="Helical" evidence="6">
    <location>
        <begin position="566"/>
        <end position="594"/>
    </location>
</feature>
<feature type="transmembrane region" description="Helical" evidence="6">
    <location>
        <begin position="271"/>
        <end position="288"/>
    </location>
</feature>
<feature type="transmembrane region" description="Helical" evidence="6">
    <location>
        <begin position="353"/>
        <end position="373"/>
    </location>
</feature>
<keyword evidence="2" id="KW-0813">Transport</keyword>
<keyword evidence="3 6" id="KW-0812">Transmembrane</keyword>
<comment type="caution">
    <text evidence="8">The sequence shown here is derived from an EMBL/GenBank/DDBJ whole genome shotgun (WGS) entry which is preliminary data.</text>
</comment>
<evidence type="ECO:0000256" key="6">
    <source>
        <dbReference type="SAM" id="Phobius"/>
    </source>
</evidence>
<protein>
    <submittedName>
        <fullName evidence="8">Unnamed protein product</fullName>
    </submittedName>
</protein>
<dbReference type="AlphaFoldDB" id="A0A9W6WIM1"/>
<evidence type="ECO:0000313" key="9">
    <source>
        <dbReference type="Proteomes" id="UP001165120"/>
    </source>
</evidence>
<feature type="transmembrane region" description="Helical" evidence="6">
    <location>
        <begin position="295"/>
        <end position="315"/>
    </location>
</feature>
<feature type="domain" description="Amino acid transporter transmembrane" evidence="7">
    <location>
        <begin position="157"/>
        <end position="529"/>
    </location>
</feature>
<feature type="transmembrane region" description="Helical" evidence="6">
    <location>
        <begin position="158"/>
        <end position="179"/>
    </location>
</feature>
<evidence type="ECO:0000256" key="2">
    <source>
        <dbReference type="ARBA" id="ARBA00022448"/>
    </source>
</evidence>
<evidence type="ECO:0000256" key="4">
    <source>
        <dbReference type="ARBA" id="ARBA00022989"/>
    </source>
</evidence>
<comment type="subcellular location">
    <subcellularLocation>
        <location evidence="1">Membrane</location>
    </subcellularLocation>
</comment>
<evidence type="ECO:0000259" key="7">
    <source>
        <dbReference type="Pfam" id="PF01490"/>
    </source>
</evidence>
<keyword evidence="5 6" id="KW-0472">Membrane</keyword>
<evidence type="ECO:0000256" key="5">
    <source>
        <dbReference type="ARBA" id="ARBA00023136"/>
    </source>
</evidence>
<dbReference type="EMBL" id="BSXN01001209">
    <property type="protein sequence ID" value="GME72126.1"/>
    <property type="molecule type" value="Genomic_DNA"/>
</dbReference>
<gene>
    <name evidence="8" type="ORF">Cboi02_000348200</name>
</gene>
<feature type="transmembrane region" description="Helical" evidence="6">
    <location>
        <begin position="191"/>
        <end position="214"/>
    </location>
</feature>
<organism evidence="8 9">
    <name type="scientific">Candida boidinii</name>
    <name type="common">Yeast</name>
    <dbReference type="NCBI Taxonomy" id="5477"/>
    <lineage>
        <taxon>Eukaryota</taxon>
        <taxon>Fungi</taxon>
        <taxon>Dikarya</taxon>
        <taxon>Ascomycota</taxon>
        <taxon>Saccharomycotina</taxon>
        <taxon>Pichiomycetes</taxon>
        <taxon>Pichiales</taxon>
        <taxon>Pichiaceae</taxon>
        <taxon>Ogataea</taxon>
        <taxon>Ogataea/Candida clade</taxon>
    </lineage>
</organism>
<keyword evidence="4 6" id="KW-1133">Transmembrane helix</keyword>
<evidence type="ECO:0000313" key="8">
    <source>
        <dbReference type="EMBL" id="GME72126.1"/>
    </source>
</evidence>
<dbReference type="InterPro" id="IPR013057">
    <property type="entry name" value="AA_transpt_TM"/>
</dbReference>
<accession>A0A9W6WIM1</accession>
<dbReference type="Pfam" id="PF01490">
    <property type="entry name" value="Aa_trans"/>
    <property type="match status" value="1"/>
</dbReference>
<name>A0A9W6WIM1_CANBO</name>
<sequence>MTEYTSKAQNFTIDIEDASSNSTTNDPMTNISNNIDLSNGRIHDKYEVFDEDETKDEDEDGDNNNEKFMETNGNLSNEYVTEFPEIEAILFYAQREIEDQYEKTSNDSRFFKNFYKLIYNSFKIDKLSLDNVVNDSPNSNSIYDYPKRTKAELIMKTTTWYAATGLITTEIMGAAFIPWGMGVVGYVPSNIMLVVYCILAVIAGFLIWWAFVILDSPQYPVRTFADIGGIVFGDWCKYTIISMQLLFLIFTAAIITTACAQALEIMRDERVCYVGLILLLSGVLYMFGQLREVNYIAKICMLAAVINYIGMFVQMKYLFEYLPNYANAETLLAIDKGPIVVTAVASGNIIGKFAAMTSLAYVFCGSIVFPEIISELKRPWDFWKCAFLAQAFILIIYLIYGNVIYSKQGQFSITPAVFGISVPSALKGLSFLTFICGFAQALFYGNISSKIAYNNFVIELLNGPEIREGRGWLYWIGVTFIVWLIVFIIGAGIPQVSTVGTLISALVGIPITFGIPFIFHLAILYHKLNIENSDYYNVRIFKCINKSNIKKLIFKNGFQKFKTLSIVYAILAFCTIIFCFIGILGAIGSMVFIFENTPSASFSCTSPI</sequence>
<proteinExistence type="predicted"/>
<evidence type="ECO:0000256" key="3">
    <source>
        <dbReference type="ARBA" id="ARBA00022692"/>
    </source>
</evidence>